<name>A0A1G2HYW6_9BACT</name>
<dbReference type="InterPro" id="IPR012902">
    <property type="entry name" value="N_methyl_site"/>
</dbReference>
<organism evidence="2 3">
    <name type="scientific">Candidatus Staskawiczbacteria bacterium RIFCSPHIGHO2_02_FULL_34_10</name>
    <dbReference type="NCBI Taxonomy" id="1802205"/>
    <lineage>
        <taxon>Bacteria</taxon>
        <taxon>Candidatus Staskawicziibacteriota</taxon>
    </lineage>
</organism>
<sequence>MNGFTILEIIVSIAIFSLVLVLVISFLISTNASDSKTKASRETIDNARTALETIIYEIRGAKSIYTPTTTANQLSLETTKYLPQDETSTFIDFFLCGTALCLKKESQDPIALTSDSVQVASLTFLQILNGATPSIKVSLTVNYVNPSGDINYSSSATLTSTASLRSY</sequence>
<dbReference type="SUPFAM" id="SSF54523">
    <property type="entry name" value="Pili subunits"/>
    <property type="match status" value="1"/>
</dbReference>
<keyword evidence="1" id="KW-0472">Membrane</keyword>
<dbReference type="EMBL" id="MHOR01000010">
    <property type="protein sequence ID" value="OGZ67390.1"/>
    <property type="molecule type" value="Genomic_DNA"/>
</dbReference>
<reference evidence="2 3" key="1">
    <citation type="journal article" date="2016" name="Nat. Commun.">
        <title>Thousands of microbial genomes shed light on interconnected biogeochemical processes in an aquifer system.</title>
        <authorList>
            <person name="Anantharaman K."/>
            <person name="Brown C.T."/>
            <person name="Hug L.A."/>
            <person name="Sharon I."/>
            <person name="Castelle C.J."/>
            <person name="Probst A.J."/>
            <person name="Thomas B.C."/>
            <person name="Singh A."/>
            <person name="Wilkins M.J."/>
            <person name="Karaoz U."/>
            <person name="Brodie E.L."/>
            <person name="Williams K.H."/>
            <person name="Hubbard S.S."/>
            <person name="Banfield J.F."/>
        </authorList>
    </citation>
    <scope>NUCLEOTIDE SEQUENCE [LARGE SCALE GENOMIC DNA]</scope>
</reference>
<keyword evidence="1" id="KW-1133">Transmembrane helix</keyword>
<evidence type="ECO:0000313" key="2">
    <source>
        <dbReference type="EMBL" id="OGZ67390.1"/>
    </source>
</evidence>
<feature type="transmembrane region" description="Helical" evidence="1">
    <location>
        <begin position="6"/>
        <end position="28"/>
    </location>
</feature>
<dbReference type="STRING" id="1802205.A3C58_03820"/>
<evidence type="ECO:0008006" key="4">
    <source>
        <dbReference type="Google" id="ProtNLM"/>
    </source>
</evidence>
<proteinExistence type="predicted"/>
<dbReference type="AlphaFoldDB" id="A0A1G2HYW6"/>
<evidence type="ECO:0000313" key="3">
    <source>
        <dbReference type="Proteomes" id="UP000178380"/>
    </source>
</evidence>
<comment type="caution">
    <text evidence="2">The sequence shown here is derived from an EMBL/GenBank/DDBJ whole genome shotgun (WGS) entry which is preliminary data.</text>
</comment>
<accession>A0A1G2HYW6</accession>
<protein>
    <recommendedName>
        <fullName evidence="4">Prepilin-type N-terminal cleavage/methylation domain-containing protein</fullName>
    </recommendedName>
</protein>
<dbReference type="NCBIfam" id="TIGR02532">
    <property type="entry name" value="IV_pilin_GFxxxE"/>
    <property type="match status" value="1"/>
</dbReference>
<dbReference type="InterPro" id="IPR045584">
    <property type="entry name" value="Pilin-like"/>
</dbReference>
<gene>
    <name evidence="2" type="ORF">A3C58_03820</name>
</gene>
<evidence type="ECO:0000256" key="1">
    <source>
        <dbReference type="SAM" id="Phobius"/>
    </source>
</evidence>
<dbReference type="Proteomes" id="UP000178380">
    <property type="component" value="Unassembled WGS sequence"/>
</dbReference>
<keyword evidence="1" id="KW-0812">Transmembrane</keyword>